<dbReference type="GO" id="GO:0006520">
    <property type="term" value="P:amino acid metabolic process"/>
    <property type="evidence" value="ECO:0007669"/>
    <property type="project" value="InterPro"/>
</dbReference>
<accession>A0A0G0HC83</accession>
<dbReference type="InterPro" id="IPR004839">
    <property type="entry name" value="Aminotransferase_I/II_large"/>
</dbReference>
<dbReference type="STRING" id="1618481.US54_C0078G0001"/>
<dbReference type="CDD" id="cd00609">
    <property type="entry name" value="AAT_like"/>
    <property type="match status" value="1"/>
</dbReference>
<dbReference type="GO" id="GO:0008483">
    <property type="term" value="F:transaminase activity"/>
    <property type="evidence" value="ECO:0007669"/>
    <property type="project" value="UniProtKB-KW"/>
</dbReference>
<dbReference type="Pfam" id="PF00155">
    <property type="entry name" value="Aminotran_1_2"/>
    <property type="match status" value="1"/>
</dbReference>
<evidence type="ECO:0000256" key="3">
    <source>
        <dbReference type="ARBA" id="ARBA00022576"/>
    </source>
</evidence>
<evidence type="ECO:0000259" key="6">
    <source>
        <dbReference type="Pfam" id="PF00155"/>
    </source>
</evidence>
<dbReference type="PANTHER" id="PTHR46383">
    <property type="entry name" value="ASPARTATE AMINOTRANSFERASE"/>
    <property type="match status" value="1"/>
</dbReference>
<protein>
    <submittedName>
        <fullName evidence="7">Aminotransferase class I and II</fullName>
    </submittedName>
</protein>
<dbReference type="AlphaFoldDB" id="A0A0G0HC83"/>
<dbReference type="Gene3D" id="3.40.640.10">
    <property type="entry name" value="Type I PLP-dependent aspartate aminotransferase-like (Major domain)"/>
    <property type="match status" value="1"/>
</dbReference>
<dbReference type="InterPro" id="IPR050596">
    <property type="entry name" value="AspAT/PAT-like"/>
</dbReference>
<proteinExistence type="inferred from homology"/>
<dbReference type="SUPFAM" id="SSF53383">
    <property type="entry name" value="PLP-dependent transferases"/>
    <property type="match status" value="1"/>
</dbReference>
<evidence type="ECO:0000256" key="2">
    <source>
        <dbReference type="ARBA" id="ARBA00007441"/>
    </source>
</evidence>
<comment type="caution">
    <text evidence="7">The sequence shown here is derived from an EMBL/GenBank/DDBJ whole genome shotgun (WGS) entry which is preliminary data.</text>
</comment>
<feature type="domain" description="Aminotransferase class I/classII large" evidence="6">
    <location>
        <begin position="32"/>
        <end position="397"/>
    </location>
</feature>
<evidence type="ECO:0000313" key="7">
    <source>
        <dbReference type="EMBL" id="KKQ36155.1"/>
    </source>
</evidence>
<dbReference type="InterPro" id="IPR015422">
    <property type="entry name" value="PyrdxlP-dep_Trfase_small"/>
</dbReference>
<reference evidence="7 8" key="1">
    <citation type="journal article" date="2015" name="Nature">
        <title>rRNA introns, odd ribosomes, and small enigmatic genomes across a large radiation of phyla.</title>
        <authorList>
            <person name="Brown C.T."/>
            <person name="Hug L.A."/>
            <person name="Thomas B.C."/>
            <person name="Sharon I."/>
            <person name="Castelle C.J."/>
            <person name="Singh A."/>
            <person name="Wilkins M.J."/>
            <person name="Williams K.H."/>
            <person name="Banfield J.F."/>
        </authorList>
    </citation>
    <scope>NUCLEOTIDE SEQUENCE [LARGE SCALE GENOMIC DNA]</scope>
</reference>
<dbReference type="InterPro" id="IPR015421">
    <property type="entry name" value="PyrdxlP-dep_Trfase_major"/>
</dbReference>
<comment type="cofactor">
    <cofactor evidence="1">
        <name>pyridoxal 5'-phosphate</name>
        <dbReference type="ChEBI" id="CHEBI:597326"/>
    </cofactor>
</comment>
<keyword evidence="4 7" id="KW-0808">Transferase</keyword>
<dbReference type="EMBL" id="LBTJ01000078">
    <property type="protein sequence ID" value="KKQ36155.1"/>
    <property type="molecule type" value="Genomic_DNA"/>
</dbReference>
<evidence type="ECO:0000256" key="4">
    <source>
        <dbReference type="ARBA" id="ARBA00022679"/>
    </source>
</evidence>
<dbReference type="PANTHER" id="PTHR46383:SF1">
    <property type="entry name" value="ASPARTATE AMINOTRANSFERASE"/>
    <property type="match status" value="1"/>
</dbReference>
<gene>
    <name evidence="7" type="ORF">US54_C0078G0001</name>
</gene>
<comment type="similarity">
    <text evidence="2">Belongs to the class-I pyridoxal-phosphate-dependent aminotransferase family.</text>
</comment>
<evidence type="ECO:0000256" key="5">
    <source>
        <dbReference type="ARBA" id="ARBA00022898"/>
    </source>
</evidence>
<sequence>MKYSNSLDRLYAEGAFIWGDYAATAEKESGKPVMRLQIGQPDFLPHPLVRQSIAQAYEEGKTGYGPPLGQDVLRTEVAKEIQSYYKKAKITKDNVAITSGGGKMAIGIICRSLMNPGDKVLVPCYDYPGHFGGISDAGGVWFPYKLLPEQQYDIDCLDLEKQIKKTCAKFVFLLSPSNPTGGVASYESLEKLAFLANKYQFTVITDEIYRGHVFDGDFISILDFPGMDTRTVVIDGPGKRNCVPGIRIGYIIGPSTFIDGPVRKLNNVRFSCPPTPEQLGLAKSINHPEVRSYISEMKNEFKKRCDFVVKTLNAIPKIDCPKSGGAFYVFPNIIKTGLTGEEFAHRLLKEKNVCVLPGASFGGGMIDRESKKPYGTYNIRISIASSINVLKEAVGRIKDFVKGLS</sequence>
<evidence type="ECO:0000256" key="1">
    <source>
        <dbReference type="ARBA" id="ARBA00001933"/>
    </source>
</evidence>
<dbReference type="InterPro" id="IPR015424">
    <property type="entry name" value="PyrdxlP-dep_Trfase"/>
</dbReference>
<evidence type="ECO:0000313" key="8">
    <source>
        <dbReference type="Proteomes" id="UP000034471"/>
    </source>
</evidence>
<organism evidence="7 8">
    <name type="scientific">Candidatus Roizmanbacteria bacterium GW2011_GWA2_37_7</name>
    <dbReference type="NCBI Taxonomy" id="1618481"/>
    <lineage>
        <taxon>Bacteria</taxon>
        <taxon>Candidatus Roizmaniibacteriota</taxon>
    </lineage>
</organism>
<dbReference type="Proteomes" id="UP000034471">
    <property type="component" value="Unassembled WGS sequence"/>
</dbReference>
<dbReference type="Gene3D" id="3.90.1150.10">
    <property type="entry name" value="Aspartate Aminotransferase, domain 1"/>
    <property type="match status" value="1"/>
</dbReference>
<dbReference type="GO" id="GO:0030170">
    <property type="term" value="F:pyridoxal phosphate binding"/>
    <property type="evidence" value="ECO:0007669"/>
    <property type="project" value="InterPro"/>
</dbReference>
<name>A0A0G0HC83_9BACT</name>
<keyword evidence="5" id="KW-0663">Pyridoxal phosphate</keyword>
<keyword evidence="3 7" id="KW-0032">Aminotransferase</keyword>